<feature type="region of interest" description="Disordered" evidence="1">
    <location>
        <begin position="1"/>
        <end position="245"/>
    </location>
</feature>
<comment type="caution">
    <text evidence="3">The sequence shown here is derived from an EMBL/GenBank/DDBJ whole genome shotgun (WGS) entry which is preliminary data.</text>
</comment>
<keyword evidence="2" id="KW-0812">Transmembrane</keyword>
<evidence type="ECO:0000256" key="2">
    <source>
        <dbReference type="SAM" id="Phobius"/>
    </source>
</evidence>
<feature type="compositionally biased region" description="Basic and acidic residues" evidence="1">
    <location>
        <begin position="116"/>
        <end position="131"/>
    </location>
</feature>
<feature type="compositionally biased region" description="Polar residues" evidence="1">
    <location>
        <begin position="10"/>
        <end position="19"/>
    </location>
</feature>
<organism evidence="3 4">
    <name type="scientific">Micromonospora zhanjiangensis</name>
    <dbReference type="NCBI Taxonomy" id="1522057"/>
    <lineage>
        <taxon>Bacteria</taxon>
        <taxon>Bacillati</taxon>
        <taxon>Actinomycetota</taxon>
        <taxon>Actinomycetes</taxon>
        <taxon>Micromonosporales</taxon>
        <taxon>Micromonosporaceae</taxon>
        <taxon>Micromonospora</taxon>
    </lineage>
</organism>
<feature type="compositionally biased region" description="Low complexity" evidence="1">
    <location>
        <begin position="60"/>
        <end position="70"/>
    </location>
</feature>
<keyword evidence="2" id="KW-1133">Transmembrane helix</keyword>
<dbReference type="PRINTS" id="PR01217">
    <property type="entry name" value="PRICHEXTENSN"/>
</dbReference>
<accession>A0ABV8KFL6</accession>
<evidence type="ECO:0000313" key="3">
    <source>
        <dbReference type="EMBL" id="MFC4104831.1"/>
    </source>
</evidence>
<feature type="compositionally biased region" description="Low complexity" evidence="1">
    <location>
        <begin position="90"/>
        <end position="100"/>
    </location>
</feature>
<keyword evidence="4" id="KW-1185">Reference proteome</keyword>
<evidence type="ECO:0000313" key="4">
    <source>
        <dbReference type="Proteomes" id="UP001595868"/>
    </source>
</evidence>
<feature type="compositionally biased region" description="Low complexity" evidence="1">
    <location>
        <begin position="161"/>
        <end position="172"/>
    </location>
</feature>
<evidence type="ECO:0000256" key="1">
    <source>
        <dbReference type="SAM" id="MobiDB-lite"/>
    </source>
</evidence>
<feature type="compositionally biased region" description="Basic and acidic residues" evidence="1">
    <location>
        <begin position="230"/>
        <end position="240"/>
    </location>
</feature>
<sequence length="478" mass="48947">MHGQPGGTDGTSWAFTVSSGQGTPTVTPRPPGGTDTPPAGRIPPPRPAGRTVPPRPGPPATGQAPAAPVGRIPAPRPAGHSVPPRPGPPATGQAPAAPVGRARPSPRSGDGYAGRPEPEPGPERSGLERSRPARPVAPPASAAPPVPARRSDSTLDRPGPSADSTGPATAGATGSGGWAFSPTGTRRALPPPPKRSHLRPPPTRRSLGAGPHRDGAAPAGSSTPSRRRERPGPADTDRSRAPGSPRRWQVVIGGIVVVALLGVCGLSGYFMLADERQGGGAGGPGGNPQAVAARDISSRTVDPAPLTLRELFPAEQIVINQNEPAYQLLKTDASEDCRSAVTGEISSLLVQLGCSQVVRGTLRSPTGAFVVTGGIFNLIDAAAADRAHEKIKPLVDGGRGRFQGMVAGRGTEAITRTTAQVGWHSRGHFLVYCVIARVNGQPIEAADKDAQKVLSDVIELHLRGVVLDKRATAGKQAS</sequence>
<gene>
    <name evidence="3" type="ORF">ACFOX0_02615</name>
</gene>
<dbReference type="Proteomes" id="UP001595868">
    <property type="component" value="Unassembled WGS sequence"/>
</dbReference>
<proteinExistence type="predicted"/>
<feature type="transmembrane region" description="Helical" evidence="2">
    <location>
        <begin position="248"/>
        <end position="272"/>
    </location>
</feature>
<reference evidence="4" key="1">
    <citation type="journal article" date="2019" name="Int. J. Syst. Evol. Microbiol.">
        <title>The Global Catalogue of Microorganisms (GCM) 10K type strain sequencing project: providing services to taxonomists for standard genome sequencing and annotation.</title>
        <authorList>
            <consortium name="The Broad Institute Genomics Platform"/>
            <consortium name="The Broad Institute Genome Sequencing Center for Infectious Disease"/>
            <person name="Wu L."/>
            <person name="Ma J."/>
        </authorList>
    </citation>
    <scope>NUCLEOTIDE SEQUENCE [LARGE SCALE GENOMIC DNA]</scope>
    <source>
        <strain evidence="4">2902at01</strain>
    </source>
</reference>
<dbReference type="RefSeq" id="WP_377541757.1">
    <property type="nucleotide sequence ID" value="NZ_JBHSBN010000001.1"/>
</dbReference>
<feature type="compositionally biased region" description="Low complexity" evidence="1">
    <location>
        <begin position="20"/>
        <end position="39"/>
    </location>
</feature>
<keyword evidence="2" id="KW-0472">Membrane</keyword>
<name>A0ABV8KFL6_9ACTN</name>
<dbReference type="EMBL" id="JBHSBN010000001">
    <property type="protein sequence ID" value="MFC4104831.1"/>
    <property type="molecule type" value="Genomic_DNA"/>
</dbReference>
<feature type="compositionally biased region" description="Pro residues" evidence="1">
    <location>
        <begin position="189"/>
        <end position="203"/>
    </location>
</feature>
<feature type="compositionally biased region" description="Pro residues" evidence="1">
    <location>
        <begin position="135"/>
        <end position="147"/>
    </location>
</feature>
<protein>
    <submittedName>
        <fullName evidence="3">Uncharacterized protein</fullName>
    </submittedName>
</protein>
<feature type="compositionally biased region" description="Pro residues" evidence="1">
    <location>
        <begin position="40"/>
        <end position="59"/>
    </location>
</feature>